<proteinExistence type="predicted"/>
<sequence length="65" mass="7516">MHNSALSCISLIWRSRPCLAENFFPQQAQGRTSSDIPKKYLEIKTIFKELENISVLNNLDETDIF</sequence>
<reference evidence="3" key="1">
    <citation type="submission" date="2016-06" db="UniProtKB">
        <authorList>
            <consortium name="WormBaseParasite"/>
        </authorList>
    </citation>
    <scope>IDENTIFICATION</scope>
</reference>
<dbReference type="EMBL" id="UZAK01011056">
    <property type="protein sequence ID" value="VDO99373.1"/>
    <property type="molecule type" value="Genomic_DNA"/>
</dbReference>
<organism evidence="3">
    <name type="scientific">Schistosoma curassoni</name>
    <dbReference type="NCBI Taxonomy" id="6186"/>
    <lineage>
        <taxon>Eukaryota</taxon>
        <taxon>Metazoa</taxon>
        <taxon>Spiralia</taxon>
        <taxon>Lophotrochozoa</taxon>
        <taxon>Platyhelminthes</taxon>
        <taxon>Trematoda</taxon>
        <taxon>Digenea</taxon>
        <taxon>Strigeidida</taxon>
        <taxon>Schistosomatoidea</taxon>
        <taxon>Schistosomatidae</taxon>
        <taxon>Schistosoma</taxon>
    </lineage>
</organism>
<keyword evidence="2" id="KW-1185">Reference proteome</keyword>
<evidence type="ECO:0000313" key="2">
    <source>
        <dbReference type="Proteomes" id="UP000279833"/>
    </source>
</evidence>
<gene>
    <name evidence="1" type="ORF">SCUD_LOCUS5925</name>
</gene>
<accession>A0A183JT85</accession>
<dbReference type="WBParaSite" id="SCUD_0000592501-mRNA-1">
    <property type="protein sequence ID" value="SCUD_0000592501-mRNA-1"/>
    <property type="gene ID" value="SCUD_0000592501"/>
</dbReference>
<evidence type="ECO:0000313" key="1">
    <source>
        <dbReference type="EMBL" id="VDO99373.1"/>
    </source>
</evidence>
<dbReference type="Proteomes" id="UP000279833">
    <property type="component" value="Unassembled WGS sequence"/>
</dbReference>
<evidence type="ECO:0000313" key="3">
    <source>
        <dbReference type="WBParaSite" id="SCUD_0000592501-mRNA-1"/>
    </source>
</evidence>
<name>A0A183JT85_9TREM</name>
<reference evidence="1 2" key="2">
    <citation type="submission" date="2018-11" db="EMBL/GenBank/DDBJ databases">
        <authorList>
            <consortium name="Pathogen Informatics"/>
        </authorList>
    </citation>
    <scope>NUCLEOTIDE SEQUENCE [LARGE SCALE GENOMIC DNA]</scope>
    <source>
        <strain evidence="1">Dakar</strain>
        <strain evidence="2">Dakar, Senegal</strain>
    </source>
</reference>
<protein>
    <submittedName>
        <fullName evidence="1 3">Uncharacterized protein</fullName>
    </submittedName>
</protein>
<dbReference type="AlphaFoldDB" id="A0A183JT85"/>